<dbReference type="OrthoDB" id="9796450at2"/>
<dbReference type="Gene3D" id="3.20.20.120">
    <property type="entry name" value="Enolase-like C-terminal domain"/>
    <property type="match status" value="1"/>
</dbReference>
<dbReference type="EMBL" id="CP001874">
    <property type="protein sequence ID" value="ADG87813.1"/>
    <property type="molecule type" value="Genomic_DNA"/>
</dbReference>
<dbReference type="eggNOG" id="COG4948">
    <property type="taxonomic scope" value="Bacteria"/>
</dbReference>
<dbReference type="SUPFAM" id="SSF51604">
    <property type="entry name" value="Enolase C-terminal domain-like"/>
    <property type="match status" value="1"/>
</dbReference>
<feature type="domain" description="Mandelate racemase/muconate lactonizing enzyme C-terminal" evidence="4">
    <location>
        <begin position="151"/>
        <end position="252"/>
    </location>
</feature>
<keyword evidence="2" id="KW-0479">Metal-binding</keyword>
<dbReference type="Gene3D" id="3.30.390.10">
    <property type="entry name" value="Enolase-like, N-terminal domain"/>
    <property type="match status" value="1"/>
</dbReference>
<dbReference type="PANTHER" id="PTHR13794">
    <property type="entry name" value="ENOLASE SUPERFAMILY, MANDELATE RACEMASE"/>
    <property type="match status" value="1"/>
</dbReference>
<name>D6Y7Z4_THEBD</name>
<dbReference type="GO" id="GO:0000287">
    <property type="term" value="F:magnesium ion binding"/>
    <property type="evidence" value="ECO:0007669"/>
    <property type="project" value="TreeGrafter"/>
</dbReference>
<dbReference type="InterPro" id="IPR046945">
    <property type="entry name" value="RHMD-like"/>
</dbReference>
<reference evidence="5 6" key="1">
    <citation type="submission" date="2010-01" db="EMBL/GenBank/DDBJ databases">
        <title>The complete genome of Thermobispora bispora DSM 43833.</title>
        <authorList>
            <consortium name="US DOE Joint Genome Institute (JGI-PGF)"/>
            <person name="Lucas S."/>
            <person name="Copeland A."/>
            <person name="Lapidus A."/>
            <person name="Glavina del Rio T."/>
            <person name="Dalin E."/>
            <person name="Tice H."/>
            <person name="Bruce D."/>
            <person name="Goodwin L."/>
            <person name="Pitluck S."/>
            <person name="Kyrpides N."/>
            <person name="Mavromatis K."/>
            <person name="Ivanova N."/>
            <person name="Mikhailova N."/>
            <person name="Chertkov O."/>
            <person name="Brettin T."/>
            <person name="Detter J.C."/>
            <person name="Han C."/>
            <person name="Larimer F."/>
            <person name="Land M."/>
            <person name="Hauser L."/>
            <person name="Markowitz V."/>
            <person name="Cheng J.-F."/>
            <person name="Hugenholtz P."/>
            <person name="Woyke T."/>
            <person name="Wu D."/>
            <person name="Jando M."/>
            <person name="Schneider S."/>
            <person name="Klenk H.-P."/>
            <person name="Eisen J.A."/>
        </authorList>
    </citation>
    <scope>NUCLEOTIDE SEQUENCE [LARGE SCALE GENOMIC DNA]</scope>
    <source>
        <strain evidence="6">ATCC 19993 / DSM 43833 / CBS 139.67 / JCM 10125 / KCTC 9307 / NBRC 14880 / R51</strain>
    </source>
</reference>
<dbReference type="GO" id="GO:0016836">
    <property type="term" value="F:hydro-lyase activity"/>
    <property type="evidence" value="ECO:0007669"/>
    <property type="project" value="TreeGrafter"/>
</dbReference>
<protein>
    <submittedName>
        <fullName evidence="5">Mandelate racemase/muconate lactonizing protein</fullName>
    </submittedName>
</protein>
<dbReference type="PANTHER" id="PTHR13794:SF58">
    <property type="entry name" value="MITOCHONDRIAL ENOLASE SUPERFAMILY MEMBER 1"/>
    <property type="match status" value="1"/>
</dbReference>
<keyword evidence="6" id="KW-1185">Reference proteome</keyword>
<dbReference type="RefSeq" id="WP_013131346.1">
    <property type="nucleotide sequence ID" value="NC_014165.1"/>
</dbReference>
<dbReference type="Pfam" id="PF02746">
    <property type="entry name" value="MR_MLE_N"/>
    <property type="match status" value="1"/>
</dbReference>
<proteinExistence type="predicted"/>
<comment type="cofactor">
    <cofactor evidence="1">
        <name>Mg(2+)</name>
        <dbReference type="ChEBI" id="CHEBI:18420"/>
    </cofactor>
</comment>
<dbReference type="InterPro" id="IPR013342">
    <property type="entry name" value="Mandelate_racemase_C"/>
</dbReference>
<dbReference type="AlphaFoldDB" id="D6Y7Z4"/>
<evidence type="ECO:0000256" key="2">
    <source>
        <dbReference type="ARBA" id="ARBA00022723"/>
    </source>
</evidence>
<organism evidence="5 6">
    <name type="scientific">Thermobispora bispora (strain ATCC 19993 / DSM 43833 / CBS 139.67 / JCM 10125 / KCTC 9307 / NBRC 14880 / R51)</name>
    <dbReference type="NCBI Taxonomy" id="469371"/>
    <lineage>
        <taxon>Bacteria</taxon>
        <taxon>Bacillati</taxon>
        <taxon>Actinomycetota</taxon>
        <taxon>Actinomycetes</taxon>
        <taxon>Streptosporangiales</taxon>
        <taxon>Streptosporangiaceae</taxon>
        <taxon>Thermobispora</taxon>
    </lineage>
</organism>
<dbReference type="KEGG" id="tbi:Tbis_1091"/>
<dbReference type="GO" id="GO:0016052">
    <property type="term" value="P:carbohydrate catabolic process"/>
    <property type="evidence" value="ECO:0007669"/>
    <property type="project" value="TreeGrafter"/>
</dbReference>
<accession>D6Y7Z4</accession>
<dbReference type="InterPro" id="IPR029065">
    <property type="entry name" value="Enolase_C-like"/>
</dbReference>
<dbReference type="SFLD" id="SFLDS00001">
    <property type="entry name" value="Enolase"/>
    <property type="match status" value="1"/>
</dbReference>
<evidence type="ECO:0000313" key="5">
    <source>
        <dbReference type="EMBL" id="ADG87813.1"/>
    </source>
</evidence>
<dbReference type="SMART" id="SM00922">
    <property type="entry name" value="MR_MLE"/>
    <property type="match status" value="1"/>
</dbReference>
<dbReference type="Proteomes" id="UP000006640">
    <property type="component" value="Chromosome"/>
</dbReference>
<sequence length="387" mass="42202">MAVIERVVVTVFTTVTHSYVDEHGHRHPGPPREVTEALLTITDADGASGHCLTKPDTVREAVVGGYLGPALLGEEGFDRERLWHRMARRQRGSQGAFSDRALSAADQALWDLAGRRLGLPVWRLLGGARAEVPAYASTMCGDDIPGGLATPEDYANFAKELVARGYRAIELHTWMPPLPHGVDRDIAACTAVREAVGPDIELMLDSYHWYSRSEALTLGRALDELGFAWFEEPMEEASVQSYRWLAEQLRTPIIGPETAWGKHMARAEWVVAGACDILRVGVVGSGGITPALKAVHLAESFGMDCEIHGNGSGALAVIGATLSGRWYERGLLHPHSDYDTPPPHLRSIVDPLVDGKVRMPTAPGLGDDIDHDYIAARTVATWESRLR</sequence>
<evidence type="ECO:0000256" key="1">
    <source>
        <dbReference type="ARBA" id="ARBA00001946"/>
    </source>
</evidence>
<evidence type="ECO:0000259" key="4">
    <source>
        <dbReference type="SMART" id="SM00922"/>
    </source>
</evidence>
<evidence type="ECO:0000313" key="6">
    <source>
        <dbReference type="Proteomes" id="UP000006640"/>
    </source>
</evidence>
<dbReference type="Pfam" id="PF13378">
    <property type="entry name" value="MR_MLE_C"/>
    <property type="match status" value="1"/>
</dbReference>
<dbReference type="InterPro" id="IPR036849">
    <property type="entry name" value="Enolase-like_C_sf"/>
</dbReference>
<dbReference type="InterPro" id="IPR013341">
    <property type="entry name" value="Mandelate_racemase_N_dom"/>
</dbReference>
<keyword evidence="3" id="KW-0460">Magnesium</keyword>
<gene>
    <name evidence="5" type="ordered locus">Tbis_1091</name>
</gene>
<dbReference type="STRING" id="469371.Tbis_1091"/>
<dbReference type="HOGENOM" id="CLU_030273_3_1_11"/>
<dbReference type="SUPFAM" id="SSF54826">
    <property type="entry name" value="Enolase N-terminal domain-like"/>
    <property type="match status" value="1"/>
</dbReference>
<evidence type="ECO:0000256" key="3">
    <source>
        <dbReference type="ARBA" id="ARBA00022842"/>
    </source>
</evidence>
<dbReference type="InterPro" id="IPR029017">
    <property type="entry name" value="Enolase-like_N"/>
</dbReference>